<proteinExistence type="predicted"/>
<evidence type="ECO:0000256" key="1">
    <source>
        <dbReference type="ARBA" id="ARBA00004141"/>
    </source>
</evidence>
<comment type="caution">
    <text evidence="5">The sequence shown here is derived from an EMBL/GenBank/DDBJ whole genome shotgun (WGS) entry which is preliminary data.</text>
</comment>
<keyword evidence="3" id="KW-1133">Transmembrane helix</keyword>
<evidence type="ECO:0000313" key="6">
    <source>
        <dbReference type="Proteomes" id="UP001206548"/>
    </source>
</evidence>
<reference evidence="5 6" key="1">
    <citation type="journal article" date="2023" name="Int. J. Syst. Evol. Microbiol.">
        <title>Streptococcus sciuri sp. nov., Staphylococcus marylandisciuri sp. nov. and Staphylococcus americanisciuri sp. nov., isolated from faeces of eastern grey squirrel (Sciurus carolinensis).</title>
        <authorList>
            <person name="Volokhov D.V."/>
            <person name="Zagorodnyaya T.A."/>
            <person name="Furtak V.A."/>
            <person name="Nattanmai G."/>
            <person name="Randall L."/>
            <person name="Jose S."/>
            <person name="Gao Y."/>
            <person name="Eisenberg T."/>
            <person name="Delmonte P."/>
            <person name="Blom J."/>
            <person name="Mitchell K.K."/>
        </authorList>
    </citation>
    <scope>NUCLEOTIDE SEQUENCE [LARGE SCALE GENOMIC DNA]</scope>
    <source>
        <strain evidence="5 6">SQ9-PEA</strain>
    </source>
</reference>
<evidence type="ECO:0000256" key="3">
    <source>
        <dbReference type="ARBA" id="ARBA00022989"/>
    </source>
</evidence>
<sequence length="55" mass="5987">MVALYLSTFLSGAHLNPAVPSAMAVLGTISRCYVCIYHTSTTILTGKKLQNLRLF</sequence>
<gene>
    <name evidence="5" type="ORF">NXS10_04225</name>
</gene>
<evidence type="ECO:0000256" key="4">
    <source>
        <dbReference type="ARBA" id="ARBA00023136"/>
    </source>
</evidence>
<dbReference type="EMBL" id="JANUXX010000004">
    <property type="protein sequence ID" value="MCS4488164.1"/>
    <property type="molecule type" value="Genomic_DNA"/>
</dbReference>
<evidence type="ECO:0000313" key="5">
    <source>
        <dbReference type="EMBL" id="MCS4488164.1"/>
    </source>
</evidence>
<dbReference type="Gene3D" id="1.20.1080.10">
    <property type="entry name" value="Glycerol uptake facilitator protein"/>
    <property type="match status" value="1"/>
</dbReference>
<comment type="subcellular location">
    <subcellularLocation>
        <location evidence="1">Membrane</location>
        <topology evidence="1">Multi-pass membrane protein</topology>
    </subcellularLocation>
</comment>
<accession>A0ABT2F6V1</accession>
<dbReference type="SUPFAM" id="SSF81338">
    <property type="entry name" value="Aquaporin-like"/>
    <property type="match status" value="1"/>
</dbReference>
<keyword evidence="2" id="KW-0812">Transmembrane</keyword>
<keyword evidence="4" id="KW-0472">Membrane</keyword>
<name>A0ABT2F6V1_9STRE</name>
<evidence type="ECO:0000256" key="2">
    <source>
        <dbReference type="ARBA" id="ARBA00022692"/>
    </source>
</evidence>
<organism evidence="5 6">
    <name type="scientific">Streptococcus sciuri</name>
    <dbReference type="NCBI Taxonomy" id="2973939"/>
    <lineage>
        <taxon>Bacteria</taxon>
        <taxon>Bacillati</taxon>
        <taxon>Bacillota</taxon>
        <taxon>Bacilli</taxon>
        <taxon>Lactobacillales</taxon>
        <taxon>Streptococcaceae</taxon>
        <taxon>Streptococcus</taxon>
    </lineage>
</organism>
<protein>
    <submittedName>
        <fullName evidence="5">Aquaporin</fullName>
    </submittedName>
</protein>
<dbReference type="InterPro" id="IPR023271">
    <property type="entry name" value="Aquaporin-like"/>
</dbReference>
<dbReference type="Proteomes" id="UP001206548">
    <property type="component" value="Unassembled WGS sequence"/>
</dbReference>
<keyword evidence="6" id="KW-1185">Reference proteome</keyword>